<dbReference type="SUPFAM" id="SSF81383">
    <property type="entry name" value="F-box domain"/>
    <property type="match status" value="1"/>
</dbReference>
<dbReference type="OrthoDB" id="1893842at2759"/>
<dbReference type="EMBL" id="JACEFO010002056">
    <property type="protein sequence ID" value="KAF8687278.1"/>
    <property type="molecule type" value="Genomic_DNA"/>
</dbReference>
<feature type="region of interest" description="Disordered" evidence="1">
    <location>
        <begin position="98"/>
        <end position="149"/>
    </location>
</feature>
<keyword evidence="4" id="KW-1185">Reference proteome</keyword>
<dbReference type="Proteomes" id="UP000636709">
    <property type="component" value="Unassembled WGS sequence"/>
</dbReference>
<dbReference type="Pfam" id="PF00646">
    <property type="entry name" value="F-box"/>
    <property type="match status" value="1"/>
</dbReference>
<reference evidence="3" key="1">
    <citation type="submission" date="2020-07" db="EMBL/GenBank/DDBJ databases">
        <title>Genome sequence and genetic diversity analysis of an under-domesticated orphan crop, white fonio (Digitaria exilis).</title>
        <authorList>
            <person name="Bennetzen J.L."/>
            <person name="Chen S."/>
            <person name="Ma X."/>
            <person name="Wang X."/>
            <person name="Yssel A.E.J."/>
            <person name="Chaluvadi S.R."/>
            <person name="Johnson M."/>
            <person name="Gangashetty P."/>
            <person name="Hamidou F."/>
            <person name="Sanogo M.D."/>
            <person name="Zwaenepoel A."/>
            <person name="Wallace J."/>
            <person name="Van De Peer Y."/>
            <person name="Van Deynze A."/>
        </authorList>
    </citation>
    <scope>NUCLEOTIDE SEQUENCE</scope>
    <source>
        <tissue evidence="3">Leaves</tissue>
    </source>
</reference>
<feature type="domain" description="F-box" evidence="2">
    <location>
        <begin position="148"/>
        <end position="194"/>
    </location>
</feature>
<feature type="compositionally biased region" description="Low complexity" evidence="1">
    <location>
        <begin position="119"/>
        <end position="139"/>
    </location>
</feature>
<dbReference type="SUPFAM" id="SSF50965">
    <property type="entry name" value="Galactose oxidase, central domain"/>
    <property type="match status" value="1"/>
</dbReference>
<dbReference type="InterPro" id="IPR015915">
    <property type="entry name" value="Kelch-typ_b-propeller"/>
</dbReference>
<organism evidence="3 4">
    <name type="scientific">Digitaria exilis</name>
    <dbReference type="NCBI Taxonomy" id="1010633"/>
    <lineage>
        <taxon>Eukaryota</taxon>
        <taxon>Viridiplantae</taxon>
        <taxon>Streptophyta</taxon>
        <taxon>Embryophyta</taxon>
        <taxon>Tracheophyta</taxon>
        <taxon>Spermatophyta</taxon>
        <taxon>Magnoliopsida</taxon>
        <taxon>Liliopsida</taxon>
        <taxon>Poales</taxon>
        <taxon>Poaceae</taxon>
        <taxon>PACMAD clade</taxon>
        <taxon>Panicoideae</taxon>
        <taxon>Panicodae</taxon>
        <taxon>Paniceae</taxon>
        <taxon>Anthephorinae</taxon>
        <taxon>Digitaria</taxon>
    </lineage>
</organism>
<dbReference type="PANTHER" id="PTHR31672:SF12">
    <property type="entry name" value="F-BOX DOMAIN-CONTAINING PROTEIN"/>
    <property type="match status" value="1"/>
</dbReference>
<accession>A0A835EGL5</accession>
<dbReference type="PANTHER" id="PTHR31672">
    <property type="entry name" value="BNACNNG10540D PROTEIN"/>
    <property type="match status" value="1"/>
</dbReference>
<dbReference type="InterPro" id="IPR011043">
    <property type="entry name" value="Gal_Oxase/kelch_b-propeller"/>
</dbReference>
<protein>
    <recommendedName>
        <fullName evidence="2">F-box domain-containing protein</fullName>
    </recommendedName>
</protein>
<dbReference type="InterPro" id="IPR036047">
    <property type="entry name" value="F-box-like_dom_sf"/>
</dbReference>
<dbReference type="Gene3D" id="2.120.10.80">
    <property type="entry name" value="Kelch-type beta propeller"/>
    <property type="match status" value="1"/>
</dbReference>
<dbReference type="InterPro" id="IPR050796">
    <property type="entry name" value="SCF_F-box_component"/>
</dbReference>
<gene>
    <name evidence="3" type="ORF">HU200_042956</name>
</gene>
<dbReference type="SMART" id="SM00256">
    <property type="entry name" value="FBOX"/>
    <property type="match status" value="1"/>
</dbReference>
<dbReference type="InterPro" id="IPR001810">
    <property type="entry name" value="F-box_dom"/>
</dbReference>
<evidence type="ECO:0000259" key="2">
    <source>
        <dbReference type="PROSITE" id="PS50181"/>
    </source>
</evidence>
<proteinExistence type="predicted"/>
<evidence type="ECO:0000256" key="1">
    <source>
        <dbReference type="SAM" id="MobiDB-lite"/>
    </source>
</evidence>
<evidence type="ECO:0000313" key="3">
    <source>
        <dbReference type="EMBL" id="KAF8687278.1"/>
    </source>
</evidence>
<dbReference type="AlphaFoldDB" id="A0A835EGL5"/>
<dbReference type="PROSITE" id="PS50181">
    <property type="entry name" value="FBOX"/>
    <property type="match status" value="1"/>
</dbReference>
<evidence type="ECO:0000313" key="4">
    <source>
        <dbReference type="Proteomes" id="UP000636709"/>
    </source>
</evidence>
<name>A0A835EGL5_9POAL</name>
<sequence>MDRSVLSHLGRAGELISALGIPNHTRDSVIPNQFPCPFGSKLLQPLQQTSHEIPQQLLPLHIISSYYISAVLLLTLHILAAKLSHTLTPQLDLQSQAFRSPHPASCSRSKRVRQGTMMHQQPPHHLPRLHYSPSSSSTSSPPPEEMDPRIWRRLPQPLVDRVLASLPTPSFLRLRAACRRFYSLLFSSPFLHSHLLLSPHLPFFAFAFPSSTHLLLLDPTRHPPTWSRLPLPLPPPAAAAATFSPAAASAGLVAFVSDASGHKTLLLANPITRLLAPLPISPNPRLSPTVGLAAGPTSFIAVVAGDDLVSPFAVKNISADTFVADAASVPPSGFWAPSSLLPRLSSLDPRAGMAFAAGRFYCMSSSPFAVLVFDVAANTWTKLQPPMRRFLRSPALVELGGGREREARVALVAAVEKSRLSVPRSVRVWTLRAATGGHGGGAAAASGGGAWTEVARMPPDVHAQFAAAEAGRGFECAAHGDFVVVAPRAPASPVLVFDSRRDEWRWAPPCPYPYVGGIGGGGGVGFRVFAFEPRLATPAIGLLDATAPVEEYVRAGWITFTRRCACMRGQCPRIGKWKSPLIPFVLLRQYVCDCLAS</sequence>
<comment type="caution">
    <text evidence="3">The sequence shown here is derived from an EMBL/GenBank/DDBJ whole genome shotgun (WGS) entry which is preliminary data.</text>
</comment>